<keyword evidence="5 8" id="KW-0812">Transmembrane</keyword>
<evidence type="ECO:0000256" key="4">
    <source>
        <dbReference type="ARBA" id="ARBA00022475"/>
    </source>
</evidence>
<evidence type="ECO:0000256" key="3">
    <source>
        <dbReference type="ARBA" id="ARBA00022448"/>
    </source>
</evidence>
<proteinExistence type="inferred from homology"/>
<name>A0A1C4YQT2_9ACTN</name>
<dbReference type="Pfam" id="PF01925">
    <property type="entry name" value="TauE"/>
    <property type="match status" value="1"/>
</dbReference>
<dbReference type="PANTHER" id="PTHR30269">
    <property type="entry name" value="TRANSMEMBRANE PROTEIN YFCA"/>
    <property type="match status" value="1"/>
</dbReference>
<evidence type="ECO:0000256" key="1">
    <source>
        <dbReference type="ARBA" id="ARBA00004651"/>
    </source>
</evidence>
<keyword evidence="3" id="KW-0813">Transport</keyword>
<dbReference type="AlphaFoldDB" id="A0A1C4YQT2"/>
<evidence type="ECO:0000313" key="9">
    <source>
        <dbReference type="EMBL" id="SCF23020.1"/>
    </source>
</evidence>
<dbReference type="Proteomes" id="UP000198228">
    <property type="component" value="Chromosome I"/>
</dbReference>
<dbReference type="EMBL" id="LT607410">
    <property type="protein sequence ID" value="SCF23020.1"/>
    <property type="molecule type" value="Genomic_DNA"/>
</dbReference>
<evidence type="ECO:0000256" key="5">
    <source>
        <dbReference type="ARBA" id="ARBA00022692"/>
    </source>
</evidence>
<comment type="subcellular location">
    <subcellularLocation>
        <location evidence="1 8">Cell membrane</location>
        <topology evidence="1 8">Multi-pass membrane protein</topology>
    </subcellularLocation>
</comment>
<gene>
    <name evidence="9" type="ORF">GA0074696_3602</name>
</gene>
<feature type="transmembrane region" description="Helical" evidence="8">
    <location>
        <begin position="194"/>
        <end position="221"/>
    </location>
</feature>
<evidence type="ECO:0000256" key="8">
    <source>
        <dbReference type="RuleBase" id="RU363041"/>
    </source>
</evidence>
<dbReference type="InterPro" id="IPR052017">
    <property type="entry name" value="TSUP"/>
</dbReference>
<sequence length="260" mass="25974">MDPLSLTTLLAAAAMAGWVDAVVGGGGLLLLPALLVAAPGVPVATALGTNKLAAIFGTSTAAVTYARRTKIDWMVAGPSAGLAVCCAGVGAALAGVVPAGAYRPVVLAVLVSVALFVVFRPRLGVVAVPARRTRLRVVAAVAVAGVGIALYDGLIGPGTGTFLVVAFTALVGADFVHGSAMAKIINAGTNLGALVVFAATGHVWWLLGAAMAVCNVAGAVVGARMALRRGAGFVRIVLLVVVFALVAKLGYDQWRASWAP</sequence>
<dbReference type="RefSeq" id="WP_269458679.1">
    <property type="nucleotide sequence ID" value="NZ_LT607410.1"/>
</dbReference>
<feature type="transmembrane region" description="Helical" evidence="8">
    <location>
        <begin position="233"/>
        <end position="251"/>
    </location>
</feature>
<dbReference type="PANTHER" id="PTHR30269:SF0">
    <property type="entry name" value="MEMBRANE TRANSPORTER PROTEIN YFCA-RELATED"/>
    <property type="match status" value="1"/>
</dbReference>
<reference evidence="9 10" key="1">
    <citation type="submission" date="2016-06" db="EMBL/GenBank/DDBJ databases">
        <authorList>
            <person name="Kjaerup R.B."/>
            <person name="Dalgaard T.S."/>
            <person name="Juul-Madsen H.R."/>
        </authorList>
    </citation>
    <scope>NUCLEOTIDE SEQUENCE [LARGE SCALE GENOMIC DNA]</scope>
    <source>
        <strain evidence="9 10">DSM 43821</strain>
    </source>
</reference>
<organism evidence="9 10">
    <name type="scientific">Micromonospora purpureochromogenes</name>
    <dbReference type="NCBI Taxonomy" id="47872"/>
    <lineage>
        <taxon>Bacteria</taxon>
        <taxon>Bacillati</taxon>
        <taxon>Actinomycetota</taxon>
        <taxon>Actinomycetes</taxon>
        <taxon>Micromonosporales</taxon>
        <taxon>Micromonosporaceae</taxon>
        <taxon>Micromonospora</taxon>
    </lineage>
</organism>
<keyword evidence="7 8" id="KW-0472">Membrane</keyword>
<evidence type="ECO:0000256" key="7">
    <source>
        <dbReference type="ARBA" id="ARBA00023136"/>
    </source>
</evidence>
<feature type="transmembrane region" description="Helical" evidence="8">
    <location>
        <begin position="45"/>
        <end position="66"/>
    </location>
</feature>
<evidence type="ECO:0000256" key="2">
    <source>
        <dbReference type="ARBA" id="ARBA00009142"/>
    </source>
</evidence>
<protein>
    <recommendedName>
        <fullName evidence="8">Probable membrane transporter protein</fullName>
    </recommendedName>
</protein>
<evidence type="ECO:0000256" key="6">
    <source>
        <dbReference type="ARBA" id="ARBA00022989"/>
    </source>
</evidence>
<comment type="similarity">
    <text evidence="2 8">Belongs to the 4-toluene sulfonate uptake permease (TSUP) (TC 2.A.102) family.</text>
</comment>
<feature type="transmembrane region" description="Helical" evidence="8">
    <location>
        <begin position="101"/>
        <end position="123"/>
    </location>
</feature>
<dbReference type="GO" id="GO:0005886">
    <property type="term" value="C:plasma membrane"/>
    <property type="evidence" value="ECO:0007669"/>
    <property type="project" value="UniProtKB-SubCell"/>
</dbReference>
<keyword evidence="6 8" id="KW-1133">Transmembrane helix</keyword>
<feature type="transmembrane region" description="Helical" evidence="8">
    <location>
        <begin position="135"/>
        <end position="155"/>
    </location>
</feature>
<keyword evidence="4 8" id="KW-1003">Cell membrane</keyword>
<dbReference type="InterPro" id="IPR002781">
    <property type="entry name" value="TM_pro_TauE-like"/>
</dbReference>
<feature type="transmembrane region" description="Helical" evidence="8">
    <location>
        <begin position="73"/>
        <end position="95"/>
    </location>
</feature>
<evidence type="ECO:0000313" key="10">
    <source>
        <dbReference type="Proteomes" id="UP000198228"/>
    </source>
</evidence>
<accession>A0A1C4YQT2</accession>